<proteinExistence type="predicted"/>
<keyword evidence="2" id="KW-1185">Reference proteome</keyword>
<comment type="caution">
    <text evidence="1">The sequence shown here is derived from an EMBL/GenBank/DDBJ whole genome shotgun (WGS) entry which is preliminary data.</text>
</comment>
<dbReference type="Proteomes" id="UP000284706">
    <property type="component" value="Unassembled WGS sequence"/>
</dbReference>
<dbReference type="EMBL" id="NHYE01005319">
    <property type="protein sequence ID" value="PPQ74716.1"/>
    <property type="molecule type" value="Genomic_DNA"/>
</dbReference>
<name>A0A409W880_9AGAR</name>
<evidence type="ECO:0000313" key="2">
    <source>
        <dbReference type="Proteomes" id="UP000284706"/>
    </source>
</evidence>
<accession>A0A409W880</accession>
<organism evidence="1 2">
    <name type="scientific">Gymnopilus dilepis</name>
    <dbReference type="NCBI Taxonomy" id="231916"/>
    <lineage>
        <taxon>Eukaryota</taxon>
        <taxon>Fungi</taxon>
        <taxon>Dikarya</taxon>
        <taxon>Basidiomycota</taxon>
        <taxon>Agaricomycotina</taxon>
        <taxon>Agaricomycetes</taxon>
        <taxon>Agaricomycetidae</taxon>
        <taxon>Agaricales</taxon>
        <taxon>Agaricineae</taxon>
        <taxon>Hymenogastraceae</taxon>
        <taxon>Gymnopilus</taxon>
    </lineage>
</organism>
<evidence type="ECO:0000313" key="1">
    <source>
        <dbReference type="EMBL" id="PPQ74716.1"/>
    </source>
</evidence>
<dbReference type="InParanoid" id="A0A409W880"/>
<dbReference type="AlphaFoldDB" id="A0A409W880"/>
<reference evidence="1 2" key="1">
    <citation type="journal article" date="2018" name="Evol. Lett.">
        <title>Horizontal gene cluster transfer increased hallucinogenic mushroom diversity.</title>
        <authorList>
            <person name="Reynolds H.T."/>
            <person name="Vijayakumar V."/>
            <person name="Gluck-Thaler E."/>
            <person name="Korotkin H.B."/>
            <person name="Matheny P.B."/>
            <person name="Slot J.C."/>
        </authorList>
    </citation>
    <scope>NUCLEOTIDE SEQUENCE [LARGE SCALE GENOMIC DNA]</scope>
    <source>
        <strain evidence="1 2">SRW20</strain>
    </source>
</reference>
<sequence length="149" mass="16570">MFPDDVELLRMPSRAANCQIRDVELQISPPRRRVPAPSHRDQENLAAPLTFFLPAPQRSVGMVGVRVLPPPPPFLIPRRTGEVPMPEVRQPPHRAEPAVLLPPLPPPQQAGIRPVLLTVLPQVRQPVQQADPVMPPAYIPHPLMPPIRS</sequence>
<gene>
    <name evidence="1" type="ORF">CVT26_007532</name>
</gene>
<protein>
    <submittedName>
        <fullName evidence="1">Uncharacterized protein</fullName>
    </submittedName>
</protein>